<name>A0AAP0EIQ6_9MAGN</name>
<dbReference type="AlphaFoldDB" id="A0AAP0EIQ6"/>
<protein>
    <submittedName>
        <fullName evidence="1">Uncharacterized protein</fullName>
    </submittedName>
</protein>
<evidence type="ECO:0000313" key="1">
    <source>
        <dbReference type="EMBL" id="KAK9092392.1"/>
    </source>
</evidence>
<evidence type="ECO:0000313" key="2">
    <source>
        <dbReference type="Proteomes" id="UP001420932"/>
    </source>
</evidence>
<dbReference type="EMBL" id="JBBNAF010000012">
    <property type="protein sequence ID" value="KAK9092392.1"/>
    <property type="molecule type" value="Genomic_DNA"/>
</dbReference>
<dbReference type="Proteomes" id="UP001420932">
    <property type="component" value="Unassembled WGS sequence"/>
</dbReference>
<accession>A0AAP0EIQ6</accession>
<gene>
    <name evidence="1" type="ORF">Syun_027303</name>
</gene>
<sequence>MFGVRYSNPILCGSPVSAVVVKSPNHFPIKKNPADMFDSRFSFLFEQLHIKSTI</sequence>
<proteinExistence type="predicted"/>
<comment type="caution">
    <text evidence="1">The sequence shown here is derived from an EMBL/GenBank/DDBJ whole genome shotgun (WGS) entry which is preliminary data.</text>
</comment>
<reference evidence="1 2" key="1">
    <citation type="submission" date="2024-01" db="EMBL/GenBank/DDBJ databases">
        <title>Genome assemblies of Stephania.</title>
        <authorList>
            <person name="Yang L."/>
        </authorList>
    </citation>
    <scope>NUCLEOTIDE SEQUENCE [LARGE SCALE GENOMIC DNA]</scope>
    <source>
        <strain evidence="1">YNDBR</strain>
        <tissue evidence="1">Leaf</tissue>
    </source>
</reference>
<keyword evidence="2" id="KW-1185">Reference proteome</keyword>
<organism evidence="1 2">
    <name type="scientific">Stephania yunnanensis</name>
    <dbReference type="NCBI Taxonomy" id="152371"/>
    <lineage>
        <taxon>Eukaryota</taxon>
        <taxon>Viridiplantae</taxon>
        <taxon>Streptophyta</taxon>
        <taxon>Embryophyta</taxon>
        <taxon>Tracheophyta</taxon>
        <taxon>Spermatophyta</taxon>
        <taxon>Magnoliopsida</taxon>
        <taxon>Ranunculales</taxon>
        <taxon>Menispermaceae</taxon>
        <taxon>Menispermoideae</taxon>
        <taxon>Cissampelideae</taxon>
        <taxon>Stephania</taxon>
    </lineage>
</organism>